<dbReference type="EMBL" id="AWUE01019685">
    <property type="protein sequence ID" value="OMO72211.1"/>
    <property type="molecule type" value="Genomic_DNA"/>
</dbReference>
<protein>
    <recommendedName>
        <fullName evidence="10">Xyloglucan endotransglucosylase/hydrolase</fullName>
        <ecNumber evidence="10">2.4.1.207</ecNumber>
    </recommendedName>
</protein>
<keyword evidence="8 10" id="KW-0961">Cell wall biogenesis/degradation</keyword>
<keyword evidence="4 10" id="KW-0808">Transferase</keyword>
<proteinExistence type="inferred from homology"/>
<evidence type="ECO:0000256" key="4">
    <source>
        <dbReference type="ARBA" id="ARBA00022679"/>
    </source>
</evidence>
<comment type="caution">
    <text evidence="12">The sequence shown here is derived from an EMBL/GenBank/DDBJ whole genome shotgun (WGS) entry which is preliminary data.</text>
</comment>
<keyword evidence="13" id="KW-1185">Reference proteome</keyword>
<dbReference type="PROSITE" id="PS51762">
    <property type="entry name" value="GH16_2"/>
    <property type="match status" value="1"/>
</dbReference>
<dbReference type="PANTHER" id="PTHR31062">
    <property type="entry name" value="XYLOGLUCAN ENDOTRANSGLUCOSYLASE/HYDROLASE PROTEIN 8-RELATED"/>
    <property type="match status" value="1"/>
</dbReference>
<dbReference type="Pfam" id="PF06955">
    <property type="entry name" value="XET_C"/>
    <property type="match status" value="1"/>
</dbReference>
<keyword evidence="3 10" id="KW-0964">Secreted</keyword>
<feature type="active site" description="Proton donor" evidence="9">
    <location>
        <position position="114"/>
    </location>
</feature>
<evidence type="ECO:0000259" key="11">
    <source>
        <dbReference type="PROSITE" id="PS51762"/>
    </source>
</evidence>
<dbReference type="GO" id="GO:0010411">
    <property type="term" value="P:xyloglucan metabolic process"/>
    <property type="evidence" value="ECO:0007669"/>
    <property type="project" value="InterPro"/>
</dbReference>
<evidence type="ECO:0000256" key="1">
    <source>
        <dbReference type="ARBA" id="ARBA00022512"/>
    </source>
</evidence>
<dbReference type="InterPro" id="IPR010713">
    <property type="entry name" value="XET_C"/>
</dbReference>
<reference evidence="13" key="1">
    <citation type="submission" date="2013-09" db="EMBL/GenBank/DDBJ databases">
        <title>Corchorus olitorius genome sequencing.</title>
        <authorList>
            <person name="Alam M."/>
            <person name="Haque M.S."/>
            <person name="Islam M.S."/>
            <person name="Emdad E.M."/>
            <person name="Islam M.M."/>
            <person name="Ahmed B."/>
            <person name="Halim A."/>
            <person name="Hossen Q.M.M."/>
            <person name="Hossain M.Z."/>
            <person name="Ahmed R."/>
            <person name="Khan M.M."/>
            <person name="Islam R."/>
            <person name="Rashid M.M."/>
            <person name="Khan S.A."/>
            <person name="Rahman M.S."/>
            <person name="Alam M."/>
            <person name="Yahiya A.S."/>
            <person name="Khan M.S."/>
            <person name="Azam M.S."/>
            <person name="Haque T."/>
            <person name="Lashkar M.Z.H."/>
            <person name="Akhand A.I."/>
            <person name="Morshed G."/>
            <person name="Roy S."/>
            <person name="Uddin K.S."/>
            <person name="Rabeya T."/>
            <person name="Hossain A.S."/>
            <person name="Chowdhury A."/>
            <person name="Snigdha A.R."/>
            <person name="Mortoza M.S."/>
            <person name="Matin S.A."/>
            <person name="Hoque S.M.E."/>
            <person name="Islam M.K."/>
            <person name="Roy D.K."/>
            <person name="Haider R."/>
            <person name="Moosa M.M."/>
            <person name="Elias S.M."/>
            <person name="Hasan A.M."/>
            <person name="Jahan S."/>
            <person name="Shafiuddin M."/>
            <person name="Mahmood N."/>
            <person name="Shommy N.S."/>
        </authorList>
    </citation>
    <scope>NUCLEOTIDE SEQUENCE [LARGE SCALE GENOMIC DNA]</scope>
    <source>
        <strain evidence="13">cv. O-4</strain>
    </source>
</reference>
<evidence type="ECO:0000256" key="2">
    <source>
        <dbReference type="ARBA" id="ARBA00022523"/>
    </source>
</evidence>
<sequence length="298" mass="34328">MEFLLTFFFVCILAFNSSSAFPIPGKVPFLSFKESFSTIFGDQNLHLLDSNGKSVQISLTKSSGSGFKSRNLYTNAFFSASIKLPANYAAGVVVAFYTSNADVFKTNHDEIDFEFLGNVEGKEWLVQTNFFGNESMQRGREERYKLWFDPTHDFHSYSILWNRNWIIFYVDDVPIRHVRRVDAMGGDFPTKPMSLYATIWDGSDWATDGGKHKINYGFAPFKADFTKFVIHGNGCSADQIQHCQNNAYVPNFVRKFNGLKPNEFSKMKEFRKKHTIYSYCEDKRRYSTALPECTRSRK</sequence>
<keyword evidence="10" id="KW-0732">Signal</keyword>
<dbReference type="Proteomes" id="UP000187203">
    <property type="component" value="Unassembled WGS sequence"/>
</dbReference>
<dbReference type="GO" id="GO:0048046">
    <property type="term" value="C:apoplast"/>
    <property type="evidence" value="ECO:0007669"/>
    <property type="project" value="UniProtKB-SubCell"/>
</dbReference>
<feature type="signal peptide" evidence="10">
    <location>
        <begin position="1"/>
        <end position="20"/>
    </location>
</feature>
<evidence type="ECO:0000256" key="5">
    <source>
        <dbReference type="ARBA" id="ARBA00022801"/>
    </source>
</evidence>
<evidence type="ECO:0000313" key="12">
    <source>
        <dbReference type="EMBL" id="OMO72211.1"/>
    </source>
</evidence>
<evidence type="ECO:0000313" key="13">
    <source>
        <dbReference type="Proteomes" id="UP000187203"/>
    </source>
</evidence>
<dbReference type="InterPro" id="IPR016455">
    <property type="entry name" value="XTH"/>
</dbReference>
<organism evidence="12 13">
    <name type="scientific">Corchorus olitorius</name>
    <dbReference type="NCBI Taxonomy" id="93759"/>
    <lineage>
        <taxon>Eukaryota</taxon>
        <taxon>Viridiplantae</taxon>
        <taxon>Streptophyta</taxon>
        <taxon>Embryophyta</taxon>
        <taxon>Tracheophyta</taxon>
        <taxon>Spermatophyta</taxon>
        <taxon>Magnoliopsida</taxon>
        <taxon>eudicotyledons</taxon>
        <taxon>Gunneridae</taxon>
        <taxon>Pentapetalae</taxon>
        <taxon>rosids</taxon>
        <taxon>malvids</taxon>
        <taxon>Malvales</taxon>
        <taxon>Malvaceae</taxon>
        <taxon>Grewioideae</taxon>
        <taxon>Apeibeae</taxon>
        <taxon>Corchorus</taxon>
    </lineage>
</organism>
<dbReference type="Gene3D" id="2.60.120.200">
    <property type="match status" value="1"/>
</dbReference>
<evidence type="ECO:0000256" key="6">
    <source>
        <dbReference type="ARBA" id="ARBA00023157"/>
    </source>
</evidence>
<comment type="similarity">
    <text evidence="10">Belongs to the glycosyl hydrolase 16 family.</text>
</comment>
<accession>A0A1R3HPY8</accession>
<gene>
    <name evidence="12" type="ORF">COLO4_27770</name>
</gene>
<dbReference type="InterPro" id="IPR000757">
    <property type="entry name" value="Beta-glucanase-like"/>
</dbReference>
<feature type="domain" description="GH16" evidence="11">
    <location>
        <begin position="16"/>
        <end position="225"/>
    </location>
</feature>
<evidence type="ECO:0000256" key="7">
    <source>
        <dbReference type="ARBA" id="ARBA00023295"/>
    </source>
</evidence>
<evidence type="ECO:0000256" key="8">
    <source>
        <dbReference type="ARBA" id="ARBA00023316"/>
    </source>
</evidence>
<dbReference type="EC" id="2.4.1.207" evidence="10"/>
<evidence type="ECO:0000256" key="10">
    <source>
        <dbReference type="RuleBase" id="RU361120"/>
    </source>
</evidence>
<dbReference type="PIRSF" id="PIRSF005604">
    <property type="entry name" value="XET"/>
    <property type="match status" value="1"/>
</dbReference>
<dbReference type="GO" id="GO:0042546">
    <property type="term" value="P:cell wall biogenesis"/>
    <property type="evidence" value="ECO:0007669"/>
    <property type="project" value="InterPro"/>
</dbReference>
<dbReference type="InterPro" id="IPR044791">
    <property type="entry name" value="Beta-glucanase/XTH"/>
</dbReference>
<dbReference type="OrthoDB" id="4781at2759"/>
<dbReference type="AlphaFoldDB" id="A0A1R3HPY8"/>
<keyword evidence="7 10" id="KW-0326">Glycosidase</keyword>
<evidence type="ECO:0000256" key="9">
    <source>
        <dbReference type="PIRSR" id="PIRSR005604-1"/>
    </source>
</evidence>
<dbReference type="GO" id="GO:0004553">
    <property type="term" value="F:hydrolase activity, hydrolyzing O-glycosyl compounds"/>
    <property type="evidence" value="ECO:0007669"/>
    <property type="project" value="InterPro"/>
</dbReference>
<feature type="active site" description="Proton donor" evidence="9">
    <location>
        <position position="110"/>
    </location>
</feature>
<keyword evidence="2 10" id="KW-0052">Apoplast</keyword>
<evidence type="ECO:0000256" key="3">
    <source>
        <dbReference type="ARBA" id="ARBA00022525"/>
    </source>
</evidence>
<dbReference type="SUPFAM" id="SSF49899">
    <property type="entry name" value="Concanavalin A-like lectins/glucanases"/>
    <property type="match status" value="1"/>
</dbReference>
<keyword evidence="1 10" id="KW-0134">Cell wall</keyword>
<keyword evidence="5 10" id="KW-0378">Hydrolase</keyword>
<keyword evidence="6" id="KW-1015">Disulfide bond</keyword>
<dbReference type="STRING" id="93759.A0A1R3HPY8"/>
<dbReference type="GO" id="GO:0016762">
    <property type="term" value="F:xyloglucan:xyloglucosyl transferase activity"/>
    <property type="evidence" value="ECO:0007669"/>
    <property type="project" value="UniProtKB-EC"/>
</dbReference>
<dbReference type="Pfam" id="PF00722">
    <property type="entry name" value="Glyco_hydro_16"/>
    <property type="match status" value="1"/>
</dbReference>
<name>A0A1R3HPY8_9ROSI</name>
<comment type="function">
    <text evidence="10">Catalyzes xyloglucan endohydrolysis (XEH) and/or endotransglycosylation (XET). Cleaves and religates xyloglucan polymers, an essential constituent of the primary cell wall, and thereby participates in cell wall construction of growing tissues.</text>
</comment>
<dbReference type="InterPro" id="IPR013320">
    <property type="entry name" value="ConA-like_dom_sf"/>
</dbReference>
<dbReference type="GO" id="GO:0071555">
    <property type="term" value="P:cell wall organization"/>
    <property type="evidence" value="ECO:0007669"/>
    <property type="project" value="UniProtKB-KW"/>
</dbReference>
<feature type="chain" id="PRO_5011816673" description="Xyloglucan endotransglucosylase/hydrolase" evidence="10">
    <location>
        <begin position="21"/>
        <end position="298"/>
    </location>
</feature>
<comment type="PTM">
    <text evidence="10">Contains at least one intrachain disulfide bond essential for its enzymatic activity.</text>
</comment>
<comment type="subcellular location">
    <subcellularLocation>
        <location evidence="10">Secreted</location>
        <location evidence="10">Cell wall</location>
    </subcellularLocation>
    <subcellularLocation>
        <location evidence="10">Secreted</location>
        <location evidence="10">Extracellular space</location>
        <location evidence="10">Apoplast</location>
    </subcellularLocation>
</comment>